<evidence type="ECO:0000313" key="9">
    <source>
        <dbReference type="EMBL" id="PTX41801.1"/>
    </source>
</evidence>
<keyword evidence="6" id="KW-0862">Zinc</keyword>
<keyword evidence="5" id="KW-0369">Histidine metabolism</keyword>
<dbReference type="PANTHER" id="PTHR42752:SF1">
    <property type="entry name" value="IMIDAZOLONEPROPIONASE-RELATED"/>
    <property type="match status" value="1"/>
</dbReference>
<dbReference type="InterPro" id="IPR005920">
    <property type="entry name" value="HutI"/>
</dbReference>
<comment type="pathway">
    <text evidence="1">Amino-acid degradation.</text>
</comment>
<evidence type="ECO:0000256" key="3">
    <source>
        <dbReference type="ARBA" id="ARBA00022723"/>
    </source>
</evidence>
<dbReference type="EC" id="3.5.2.7" evidence="2"/>
<dbReference type="GO" id="GO:0046872">
    <property type="term" value="F:metal ion binding"/>
    <property type="evidence" value="ECO:0007669"/>
    <property type="project" value="UniProtKB-KW"/>
</dbReference>
<evidence type="ECO:0000256" key="1">
    <source>
        <dbReference type="ARBA" id="ARBA00005023"/>
    </source>
</evidence>
<evidence type="ECO:0000256" key="6">
    <source>
        <dbReference type="ARBA" id="ARBA00022833"/>
    </source>
</evidence>
<protein>
    <recommendedName>
        <fullName evidence="2">imidazolonepropionase</fullName>
        <ecNumber evidence="2">3.5.2.7</ecNumber>
    </recommendedName>
</protein>
<proteinExistence type="predicted"/>
<evidence type="ECO:0000256" key="7">
    <source>
        <dbReference type="ARBA" id="ARBA00023004"/>
    </source>
</evidence>
<dbReference type="InterPro" id="IPR011059">
    <property type="entry name" value="Metal-dep_hydrolase_composite"/>
</dbReference>
<gene>
    <name evidence="9" type="ORF">C8N34_1276</name>
</gene>
<organism evidence="9 10">
    <name type="scientific">Gemmobacter caeni</name>
    <dbReference type="NCBI Taxonomy" id="589035"/>
    <lineage>
        <taxon>Bacteria</taxon>
        <taxon>Pseudomonadati</taxon>
        <taxon>Pseudomonadota</taxon>
        <taxon>Alphaproteobacteria</taxon>
        <taxon>Rhodobacterales</taxon>
        <taxon>Paracoccaceae</taxon>
        <taxon>Gemmobacter</taxon>
    </lineage>
</organism>
<keyword evidence="3" id="KW-0479">Metal-binding</keyword>
<dbReference type="Pfam" id="PF01979">
    <property type="entry name" value="Amidohydro_1"/>
    <property type="match status" value="1"/>
</dbReference>
<dbReference type="GO" id="GO:0019556">
    <property type="term" value="P:L-histidine catabolic process to glutamate and formamide"/>
    <property type="evidence" value="ECO:0007669"/>
    <property type="project" value="InterPro"/>
</dbReference>
<sequence length="380" mass="39720">MAGEEPLAVIDNAVLAAEDGIISFAGPVAGYGGDLSSARDMAQALVLPGLVVCHNAVLWAGDVVGPTGQTAEDYRDRTLAVAKDTCAADDDALLALLQQRIERLARSGVTACELKSGFGTEPAEELRLAVLLRRFQADCAMRTKVTLAIGHAYAEAADPDAFLAQIETEIVPQTYALACADAVEVFCDDGAGLDLDHCSTILELYYKKKTPSRVACDRFDDCAGATLPASFYSRAALFLNRTDDIGLAGIARVGCVPVLVPEAVAADDDGNFPDLKPLRDAGGRFAISTEAGPDGCGTLDLLATLRSARNQLGLTVEEAIQSVTVHAAQALGLADQAGCIAPGRPCDLALFDADSPETLVSDPSTRCTSVVRSGILTEFN</sequence>
<evidence type="ECO:0000256" key="2">
    <source>
        <dbReference type="ARBA" id="ARBA00012864"/>
    </source>
</evidence>
<name>A0A2T6ADB0_9RHOB</name>
<dbReference type="Gene3D" id="3.20.20.140">
    <property type="entry name" value="Metal-dependent hydrolases"/>
    <property type="match status" value="1"/>
</dbReference>
<dbReference type="Gene3D" id="2.30.40.10">
    <property type="entry name" value="Urease, subunit C, domain 1"/>
    <property type="match status" value="1"/>
</dbReference>
<accession>A0A2T6ADB0</accession>
<dbReference type="GO" id="GO:0005737">
    <property type="term" value="C:cytoplasm"/>
    <property type="evidence" value="ECO:0007669"/>
    <property type="project" value="InterPro"/>
</dbReference>
<keyword evidence="4" id="KW-0378">Hydrolase</keyword>
<keyword evidence="10" id="KW-1185">Reference proteome</keyword>
<evidence type="ECO:0000313" key="10">
    <source>
        <dbReference type="Proteomes" id="UP000244224"/>
    </source>
</evidence>
<dbReference type="EMBL" id="QBKP01000027">
    <property type="protein sequence ID" value="PTX41801.1"/>
    <property type="molecule type" value="Genomic_DNA"/>
</dbReference>
<dbReference type="InterPro" id="IPR006680">
    <property type="entry name" value="Amidohydro-rel"/>
</dbReference>
<dbReference type="AlphaFoldDB" id="A0A2T6ADB0"/>
<feature type="domain" description="Amidohydrolase-related" evidence="8">
    <location>
        <begin position="272"/>
        <end position="366"/>
    </location>
</feature>
<dbReference type="Proteomes" id="UP000244224">
    <property type="component" value="Unassembled WGS sequence"/>
</dbReference>
<evidence type="ECO:0000256" key="4">
    <source>
        <dbReference type="ARBA" id="ARBA00022801"/>
    </source>
</evidence>
<comment type="caution">
    <text evidence="9">The sequence shown here is derived from an EMBL/GenBank/DDBJ whole genome shotgun (WGS) entry which is preliminary data.</text>
</comment>
<reference evidence="9 10" key="1">
    <citation type="submission" date="2018-04" db="EMBL/GenBank/DDBJ databases">
        <title>Genomic Encyclopedia of Archaeal and Bacterial Type Strains, Phase II (KMG-II): from individual species to whole genera.</title>
        <authorList>
            <person name="Goeker M."/>
        </authorList>
    </citation>
    <scope>NUCLEOTIDE SEQUENCE [LARGE SCALE GENOMIC DNA]</scope>
    <source>
        <strain evidence="9 10">DSM 21823</strain>
    </source>
</reference>
<dbReference type="GO" id="GO:0050480">
    <property type="term" value="F:imidazolonepropionase activity"/>
    <property type="evidence" value="ECO:0007669"/>
    <property type="project" value="UniProtKB-EC"/>
</dbReference>
<dbReference type="PANTHER" id="PTHR42752">
    <property type="entry name" value="IMIDAZOLONEPROPIONASE"/>
    <property type="match status" value="1"/>
</dbReference>
<evidence type="ECO:0000259" key="8">
    <source>
        <dbReference type="Pfam" id="PF01979"/>
    </source>
</evidence>
<dbReference type="InterPro" id="IPR032466">
    <property type="entry name" value="Metal_Hydrolase"/>
</dbReference>
<dbReference type="SUPFAM" id="SSF51338">
    <property type="entry name" value="Composite domain of metallo-dependent hydrolases"/>
    <property type="match status" value="1"/>
</dbReference>
<dbReference type="SUPFAM" id="SSF51556">
    <property type="entry name" value="Metallo-dependent hydrolases"/>
    <property type="match status" value="1"/>
</dbReference>
<evidence type="ECO:0000256" key="5">
    <source>
        <dbReference type="ARBA" id="ARBA00022808"/>
    </source>
</evidence>
<keyword evidence="7" id="KW-0408">Iron</keyword>